<dbReference type="InterPro" id="IPR025403">
    <property type="entry name" value="TgpA-like_C"/>
</dbReference>
<gene>
    <name evidence="3" type="ORF">sS8_3649</name>
</gene>
<keyword evidence="1" id="KW-0812">Transmembrane</keyword>
<protein>
    <submittedName>
        <fullName evidence="3">Transglutaminase family protein</fullName>
    </submittedName>
</protein>
<keyword evidence="1" id="KW-1133">Transmembrane helix</keyword>
<dbReference type="KEGG" id="mmai:sS8_3649"/>
<dbReference type="Pfam" id="PF13559">
    <property type="entry name" value="DUF4129"/>
    <property type="match status" value="1"/>
</dbReference>
<dbReference type="Gene3D" id="3.10.620.30">
    <property type="match status" value="1"/>
</dbReference>
<keyword evidence="4" id="KW-1185">Reference proteome</keyword>
<dbReference type="InterPro" id="IPR052901">
    <property type="entry name" value="Bact_TGase-like"/>
</dbReference>
<proteinExistence type="predicted"/>
<evidence type="ECO:0000259" key="2">
    <source>
        <dbReference type="SMART" id="SM00460"/>
    </source>
</evidence>
<dbReference type="SUPFAM" id="SSF54001">
    <property type="entry name" value="Cysteine proteinases"/>
    <property type="match status" value="1"/>
</dbReference>
<dbReference type="AlphaFoldDB" id="A0A250KVN6"/>
<dbReference type="PANTHER" id="PTHR42736:SF1">
    <property type="entry name" value="PROTEIN-GLUTAMINE GAMMA-GLUTAMYLTRANSFERASE"/>
    <property type="match status" value="1"/>
</dbReference>
<dbReference type="Pfam" id="PF11992">
    <property type="entry name" value="TgpA_N"/>
    <property type="match status" value="1"/>
</dbReference>
<feature type="transmembrane region" description="Helical" evidence="1">
    <location>
        <begin position="132"/>
        <end position="152"/>
    </location>
</feature>
<dbReference type="SMART" id="SM00460">
    <property type="entry name" value="TGc"/>
    <property type="match status" value="1"/>
</dbReference>
<dbReference type="InterPro" id="IPR038765">
    <property type="entry name" value="Papain-like_cys_pep_sf"/>
</dbReference>
<dbReference type="EMBL" id="AP017928">
    <property type="protein sequence ID" value="BBA35586.1"/>
    <property type="molecule type" value="Genomic_DNA"/>
</dbReference>
<dbReference type="OrthoDB" id="9804872at2"/>
<dbReference type="RefSeq" id="WP_119630902.1">
    <property type="nucleotide sequence ID" value="NZ_AP017928.1"/>
</dbReference>
<dbReference type="InterPro" id="IPR021878">
    <property type="entry name" value="TgpA_N"/>
</dbReference>
<feature type="transmembrane region" description="Helical" evidence="1">
    <location>
        <begin position="20"/>
        <end position="47"/>
    </location>
</feature>
<keyword evidence="1" id="KW-0472">Membrane</keyword>
<organism evidence="3 4">
    <name type="scientific">Methylocaldum marinum</name>
    <dbReference type="NCBI Taxonomy" id="1432792"/>
    <lineage>
        <taxon>Bacteria</taxon>
        <taxon>Pseudomonadati</taxon>
        <taxon>Pseudomonadota</taxon>
        <taxon>Gammaproteobacteria</taxon>
        <taxon>Methylococcales</taxon>
        <taxon>Methylococcaceae</taxon>
        <taxon>Methylocaldum</taxon>
    </lineage>
</organism>
<dbReference type="PANTHER" id="PTHR42736">
    <property type="entry name" value="PROTEIN-GLUTAMINE GAMMA-GLUTAMYLTRANSFERASE"/>
    <property type="match status" value="1"/>
</dbReference>
<dbReference type="Proteomes" id="UP000266313">
    <property type="component" value="Chromosome"/>
</dbReference>
<feature type="transmembrane region" description="Helical" evidence="1">
    <location>
        <begin position="164"/>
        <end position="183"/>
    </location>
</feature>
<evidence type="ECO:0000313" key="3">
    <source>
        <dbReference type="EMBL" id="BBA35586.1"/>
    </source>
</evidence>
<evidence type="ECO:0000313" key="4">
    <source>
        <dbReference type="Proteomes" id="UP000266313"/>
    </source>
</evidence>
<sequence>MKTAAPPFIPDRTQENLLLFSVFFVAAPHLLNLRWDIVLYFCLMAAWKFASGYRPALQPGRLLLFLLTVAGAALVYVDYHRFYGREAGSSLFLVGLGLKLMEMRNRRDVYLVVYLAFFVALTQYLFSESIALAVYTLAAVGLLFSVLVGLNAGPVLSLKARFKLAASLVAQALPIMIVLFMFFPRIAGPLWRLPDEPTIAKSGLSDTIEPGSVSRLALSRERAFRADFKDSPPPPVERYWRGPVFWHTDGKRWTLTPERGKNKVQTAEFSGPAYRYTITLEPQRHRWVFALDLPKVIPGDLSQTPEYLLLAQGNIGERRQYTITSHSKYRTGELRSEERDRGLQLPETPSLQVARLVDGWRRSSSNPRDIANKALLHFKEQPFVYTLNPPPIRDKQVDTFLFETRKGFCEHYATAFVYLMRVAGIPARVVTGYQGGEWNPVGKFLEVRQADAHAWAEVWFSGQGWTRIDPTSAVAPHRIEHGIDLDRQMADQEVSFNAMERTLFGTQFDLQDLYFRTRLVWSSIDHAWNQWVLTYNPENQKRFWNALGIVDWRGLITWSVSLLVFCGILIGLWRRPRLNSRPGDPVMTAYQRFLKKLAKNGVTKRTGEGPRDFGARAASERPEAKVAIGAITELFLDARYGRQIAPGDVERLRRRVKAFRI</sequence>
<reference evidence="3 4" key="1">
    <citation type="submission" date="2016-12" db="EMBL/GenBank/DDBJ databases">
        <title>Genome sequencing of Methylocaldum marinum.</title>
        <authorList>
            <person name="Takeuchi M."/>
            <person name="Kamagata Y."/>
            <person name="Hiraoka S."/>
            <person name="Oshima K."/>
            <person name="Hattori M."/>
            <person name="Iwasaki W."/>
        </authorList>
    </citation>
    <scope>NUCLEOTIDE SEQUENCE [LARGE SCALE GENOMIC DNA]</scope>
    <source>
        <strain evidence="3 4">S8</strain>
    </source>
</reference>
<name>A0A250KVN6_9GAMM</name>
<feature type="transmembrane region" description="Helical" evidence="1">
    <location>
        <begin position="108"/>
        <end position="126"/>
    </location>
</feature>
<dbReference type="Pfam" id="PF01841">
    <property type="entry name" value="Transglut_core"/>
    <property type="match status" value="1"/>
</dbReference>
<dbReference type="InterPro" id="IPR002931">
    <property type="entry name" value="Transglutaminase-like"/>
</dbReference>
<feature type="transmembrane region" description="Helical" evidence="1">
    <location>
        <begin position="555"/>
        <end position="573"/>
    </location>
</feature>
<feature type="domain" description="Transglutaminase-like" evidence="2">
    <location>
        <begin position="401"/>
        <end position="472"/>
    </location>
</feature>
<accession>A0A250KVN6</accession>
<evidence type="ECO:0000256" key="1">
    <source>
        <dbReference type="SAM" id="Phobius"/>
    </source>
</evidence>
<feature type="transmembrane region" description="Helical" evidence="1">
    <location>
        <begin position="59"/>
        <end position="77"/>
    </location>
</feature>